<dbReference type="GO" id="GO:0006508">
    <property type="term" value="P:proteolysis"/>
    <property type="evidence" value="ECO:0007669"/>
    <property type="project" value="UniProtKB-KW"/>
</dbReference>
<gene>
    <name evidence="14" type="primary">mrcA_2</name>
    <name evidence="15" type="synonym">pbpF_1</name>
    <name evidence="15" type="ORF">BFLFYP10_00868</name>
    <name evidence="14" type="ORF">ERS852461_03587</name>
</gene>
<feature type="domain" description="Penicillin-binding protein transpeptidase" evidence="12">
    <location>
        <begin position="304"/>
        <end position="379"/>
    </location>
</feature>
<keyword evidence="8" id="KW-0378">Hydrolase</keyword>
<dbReference type="InterPro" id="IPR001460">
    <property type="entry name" value="PCN-bd_Tpept"/>
</dbReference>
<keyword evidence="9" id="KW-0511">Multifunctional enzyme</keyword>
<accession>A0A6N2S7J0</accession>
<dbReference type="InterPro" id="IPR023346">
    <property type="entry name" value="Lysozyme-like_dom_sf"/>
</dbReference>
<comment type="similarity">
    <text evidence="3">In the N-terminal section; belongs to the glycosyltransferase 51 family.</text>
</comment>
<evidence type="ECO:0000256" key="1">
    <source>
        <dbReference type="ARBA" id="ARBA00004752"/>
    </source>
</evidence>
<dbReference type="PANTHER" id="PTHR32282">
    <property type="entry name" value="BINDING PROTEIN TRANSPEPTIDASE, PUTATIVE-RELATED"/>
    <property type="match status" value="1"/>
</dbReference>
<evidence type="ECO:0000313" key="14">
    <source>
        <dbReference type="EMBL" id="CUP86833.1"/>
    </source>
</evidence>
<evidence type="ECO:0000313" key="15">
    <source>
        <dbReference type="EMBL" id="VYS88849.1"/>
    </source>
</evidence>
<dbReference type="InterPro" id="IPR050396">
    <property type="entry name" value="Glycosyltr_51/Transpeptidase"/>
</dbReference>
<evidence type="ECO:0000256" key="6">
    <source>
        <dbReference type="ARBA" id="ARBA00022676"/>
    </source>
</evidence>
<evidence type="ECO:0000256" key="2">
    <source>
        <dbReference type="ARBA" id="ARBA00007090"/>
    </source>
</evidence>
<dbReference type="Pfam" id="PF00905">
    <property type="entry name" value="Transpeptidase"/>
    <property type="match status" value="1"/>
</dbReference>
<dbReference type="GO" id="GO:0009252">
    <property type="term" value="P:peptidoglycan biosynthetic process"/>
    <property type="evidence" value="ECO:0007669"/>
    <property type="project" value="TreeGrafter"/>
</dbReference>
<organism evidence="14 16">
    <name type="scientific">Bacteroides faecis</name>
    <dbReference type="NCBI Taxonomy" id="674529"/>
    <lineage>
        <taxon>Bacteria</taxon>
        <taxon>Pseudomonadati</taxon>
        <taxon>Bacteroidota</taxon>
        <taxon>Bacteroidia</taxon>
        <taxon>Bacteroidales</taxon>
        <taxon>Bacteroidaceae</taxon>
        <taxon>Bacteroides</taxon>
    </lineage>
</organism>
<comment type="similarity">
    <text evidence="2">In the C-terminal section; belongs to the transpeptidase family.</text>
</comment>
<dbReference type="Proteomes" id="UP000095606">
    <property type="component" value="Unassembled WGS sequence"/>
</dbReference>
<evidence type="ECO:0000256" key="9">
    <source>
        <dbReference type="ARBA" id="ARBA00023268"/>
    </source>
</evidence>
<evidence type="ECO:0000256" key="4">
    <source>
        <dbReference type="ARBA" id="ARBA00022645"/>
    </source>
</evidence>
<dbReference type="Gene3D" id="3.40.710.10">
    <property type="entry name" value="DD-peptidase/beta-lactamase superfamily"/>
    <property type="match status" value="1"/>
</dbReference>
<evidence type="ECO:0000313" key="16">
    <source>
        <dbReference type="Proteomes" id="UP000095606"/>
    </source>
</evidence>
<evidence type="ECO:0000256" key="10">
    <source>
        <dbReference type="ARBA" id="ARBA00044770"/>
    </source>
</evidence>
<evidence type="ECO:0000256" key="3">
    <source>
        <dbReference type="ARBA" id="ARBA00007739"/>
    </source>
</evidence>
<evidence type="ECO:0000259" key="12">
    <source>
        <dbReference type="Pfam" id="PF00905"/>
    </source>
</evidence>
<dbReference type="EC" id="2.4.99.28" evidence="10"/>
<proteinExistence type="inferred from homology"/>
<keyword evidence="4" id="KW-0121">Carboxypeptidase</keyword>
<dbReference type="InterPro" id="IPR036950">
    <property type="entry name" value="PBP_transglycosylase"/>
</dbReference>
<accession>A0A174RMR4</accession>
<evidence type="ECO:0000256" key="8">
    <source>
        <dbReference type="ARBA" id="ARBA00022801"/>
    </source>
</evidence>
<dbReference type="SUPFAM" id="SSF56601">
    <property type="entry name" value="beta-lactamase/transpeptidase-like"/>
    <property type="match status" value="1"/>
</dbReference>
<evidence type="ECO:0000256" key="7">
    <source>
        <dbReference type="ARBA" id="ARBA00022679"/>
    </source>
</evidence>
<dbReference type="EMBL" id="CACRSZ010000022">
    <property type="protein sequence ID" value="VYS88849.1"/>
    <property type="molecule type" value="Genomic_DNA"/>
</dbReference>
<dbReference type="PANTHER" id="PTHR32282:SF33">
    <property type="entry name" value="PEPTIDOGLYCAN GLYCOSYLTRANSFERASE"/>
    <property type="match status" value="1"/>
</dbReference>
<evidence type="ECO:0000256" key="5">
    <source>
        <dbReference type="ARBA" id="ARBA00022670"/>
    </source>
</evidence>
<dbReference type="InterPro" id="IPR012338">
    <property type="entry name" value="Beta-lactam/transpept-like"/>
</dbReference>
<keyword evidence="6" id="KW-0328">Glycosyltransferase</keyword>
<dbReference type="GO" id="GO:0004180">
    <property type="term" value="F:carboxypeptidase activity"/>
    <property type="evidence" value="ECO:0007669"/>
    <property type="project" value="UniProtKB-KW"/>
</dbReference>
<evidence type="ECO:0000259" key="13">
    <source>
        <dbReference type="Pfam" id="PF00912"/>
    </source>
</evidence>
<dbReference type="AlphaFoldDB" id="A0A174RMR4"/>
<dbReference type="SUPFAM" id="SSF53955">
    <property type="entry name" value="Lysozyme-like"/>
    <property type="match status" value="1"/>
</dbReference>
<name>A0A174RMR4_9BACE</name>
<dbReference type="EMBL" id="CZAE01000019">
    <property type="protein sequence ID" value="CUP86833.1"/>
    <property type="molecule type" value="Genomic_DNA"/>
</dbReference>
<feature type="domain" description="Glycosyl transferase family 51" evidence="13">
    <location>
        <begin position="42"/>
        <end position="198"/>
    </location>
</feature>
<reference evidence="14 16" key="1">
    <citation type="submission" date="2015-09" db="EMBL/GenBank/DDBJ databases">
        <authorList>
            <consortium name="Pathogen Informatics"/>
        </authorList>
    </citation>
    <scope>NUCLEOTIDE SEQUENCE [LARGE SCALE GENOMIC DNA]</scope>
    <source>
        <strain evidence="14 16">2789STDY5834846</strain>
    </source>
</reference>
<dbReference type="InterPro" id="IPR001264">
    <property type="entry name" value="Glyco_trans_51"/>
</dbReference>
<sequence length="510" mass="59205">MLYLCKKVRIMFQDNEYIGFVTYTQGKRNRKIPFGIVSQSYKQKAIVTHYSRKIRKNLIAIEDKRYFSHLGIDIKSISRALYMNIKARRIIQGGSTITQQLARNLFEDHSITFHRKIKEILYAMSLEREHTKEEILDLYFNNIYWGKNLYGIRAASLYYFAKEPYLLSQQEQLLLLTILRGPNYYIRHSDLCMKRYNLLNEILFKKGIISKNVYQNNKMWTYNFEYNKLSIIPPSVIPYITKSINNKKSSILTSLNFDLQNFINYTIEKSPYPISIVILQDGKIIGINSKYGIDYPLTFHSNIGSTLKPFLYTFYRENGVSKEETFNCITTINNQKWNVKEAELPSKSVLNIQEALLTSNNNAFINAANKIGMNNVLKFIASLLNKEESNIHPSSILGATSDGISLFELTKLYADFFLNNDDPFKNECKQLLCQIAKIKLGIDINNLFLKTGTTNGNKERFAILGNEKIVLGIMRQENSINDYSKDGSFINSIKNIARNIFSQKKMYTWM</sequence>
<dbReference type="GO" id="GO:0030288">
    <property type="term" value="C:outer membrane-bounded periplasmic space"/>
    <property type="evidence" value="ECO:0007669"/>
    <property type="project" value="TreeGrafter"/>
</dbReference>
<dbReference type="Gene3D" id="1.10.3810.10">
    <property type="entry name" value="Biosynthetic peptidoglycan transglycosylase-like"/>
    <property type="match status" value="1"/>
</dbReference>
<comment type="catalytic activity">
    <reaction evidence="11">
        <text>[GlcNAc-(1-&gt;4)-Mur2Ac(oyl-L-Ala-gamma-D-Glu-L-Lys-D-Ala-D-Ala)](n)-di-trans,octa-cis-undecaprenyl diphosphate + beta-D-GlcNAc-(1-&gt;4)-Mur2Ac(oyl-L-Ala-gamma-D-Glu-L-Lys-D-Ala-D-Ala)-di-trans,octa-cis-undecaprenyl diphosphate = [GlcNAc-(1-&gt;4)-Mur2Ac(oyl-L-Ala-gamma-D-Glu-L-Lys-D-Ala-D-Ala)](n+1)-di-trans,octa-cis-undecaprenyl diphosphate + di-trans,octa-cis-undecaprenyl diphosphate + H(+)</text>
        <dbReference type="Rhea" id="RHEA:23708"/>
        <dbReference type="Rhea" id="RHEA-COMP:9602"/>
        <dbReference type="Rhea" id="RHEA-COMP:9603"/>
        <dbReference type="ChEBI" id="CHEBI:15378"/>
        <dbReference type="ChEBI" id="CHEBI:58405"/>
        <dbReference type="ChEBI" id="CHEBI:60033"/>
        <dbReference type="ChEBI" id="CHEBI:78435"/>
        <dbReference type="EC" id="2.4.99.28"/>
    </reaction>
</comment>
<dbReference type="GO" id="GO:0008955">
    <property type="term" value="F:peptidoglycan glycosyltransferase activity"/>
    <property type="evidence" value="ECO:0007669"/>
    <property type="project" value="UniProtKB-EC"/>
</dbReference>
<protein>
    <recommendedName>
        <fullName evidence="10">peptidoglycan glycosyltransferase</fullName>
        <ecNumber evidence="10">2.4.99.28</ecNumber>
    </recommendedName>
</protein>
<reference evidence="15" key="2">
    <citation type="submission" date="2019-11" db="EMBL/GenBank/DDBJ databases">
        <authorList>
            <person name="Feng L."/>
        </authorList>
    </citation>
    <scope>NUCLEOTIDE SEQUENCE</scope>
    <source>
        <strain evidence="15">BfaecisLFYP10</strain>
    </source>
</reference>
<dbReference type="Pfam" id="PF00912">
    <property type="entry name" value="Transgly"/>
    <property type="match status" value="1"/>
</dbReference>
<keyword evidence="7" id="KW-0808">Transferase</keyword>
<evidence type="ECO:0000256" key="11">
    <source>
        <dbReference type="ARBA" id="ARBA00049902"/>
    </source>
</evidence>
<dbReference type="GO" id="GO:0008658">
    <property type="term" value="F:penicillin binding"/>
    <property type="evidence" value="ECO:0007669"/>
    <property type="project" value="InterPro"/>
</dbReference>
<comment type="pathway">
    <text evidence="1">Cell wall biogenesis; peptidoglycan biosynthesis.</text>
</comment>
<keyword evidence="5" id="KW-0645">Protease</keyword>